<evidence type="ECO:0008006" key="6">
    <source>
        <dbReference type="Google" id="ProtNLM"/>
    </source>
</evidence>
<evidence type="ECO:0000256" key="2">
    <source>
        <dbReference type="ARBA" id="ARBA00023136"/>
    </source>
</evidence>
<reference evidence="4 5" key="1">
    <citation type="submission" date="2017-05" db="EMBL/GenBank/DDBJ databases">
        <title>The draft genome sequence of Idiomarina salinarum WNB302.</title>
        <authorList>
            <person name="Sun Y."/>
            <person name="Chen B."/>
            <person name="Du Z."/>
        </authorList>
    </citation>
    <scope>NUCLEOTIDE SEQUENCE [LARGE SCALE GENOMIC DNA]</scope>
    <source>
        <strain evidence="4 5">WNB302</strain>
    </source>
</reference>
<dbReference type="Proteomes" id="UP000216840">
    <property type="component" value="Unassembled WGS sequence"/>
</dbReference>
<dbReference type="Gene3D" id="2.40.170.20">
    <property type="entry name" value="TonB-dependent receptor, beta-barrel domain"/>
    <property type="match status" value="1"/>
</dbReference>
<keyword evidence="5" id="KW-1185">Reference proteome</keyword>
<sequence length="834" mass="95364">MPKINFLIPVFISLLACYTLQGQDTTQKVPITEVLNKISEIHAVTFNYESSLLEGLKVFPPQEKLKLSDKLKHLERQTNLTFNPISDMVIAVSKAIRLCGYIENGRTAEPLEGATIQSNSQYTVSDENGYFEIPLSSLEDKIIIRHIGFKTIERQARFFNLERCDSIKLLEQQEMITPILIDAYLVRGIDKKQDWSTSIDYKRFSLLPGLIESDVLQTVQALPSILSVDETVSNLNIRGGSHDQNLILWDDIKMYQTGQFFGLISSFNPHMTQTASVLNNGTDVAFTDGVSGTIHMQTDHNLNSKFKGTFGLNFLNAELFTDIPIGQKSSLQIASRKSIDDFIRTPTYEVYFDRVTQATEAENNISEVTNSNQDFNFFDTSLRWLYKPSENDVIRLNFILTNSDLSFNETASIEDALQTKESSVSQNSIAAGLHYKRKWNDALATNLVIYNSEYKLQAINANVLEGQLFLQENVVSETSIKLENIYRKNLWQLKLGYSFTETEVINLNDVDLPRFVRRDEEILREHGAFGQAWYTSSNKDFSVRGGMRVNYLTKFDKLIIEPRVSVRKAIGDHIQIEALGEFKHQNTSQIVNFQNDFLGIEKRRWQLTDNDSIPIIQSKQASVGIMYKNGGWLFDAKAYYKNVNGITTQSQEFTTKYEFEKEKGQYDAYGFELLCRKKFKHFNSWLSYSYINNTYTFEALEELEFPSNFDITHSITLGSTYSNKSWNISAGINYRTGKPTSIPLAGNEIENNSVNFDSANNRRLPYYLRLDASAIYKFRISDAFRSEIGASVWNITNRENTISNYFRVGENDTVNGFSRFSLGLTTNAVIRIYF</sequence>
<evidence type="ECO:0000256" key="1">
    <source>
        <dbReference type="ARBA" id="ARBA00004442"/>
    </source>
</evidence>
<dbReference type="GO" id="GO:0009279">
    <property type="term" value="C:cell outer membrane"/>
    <property type="evidence" value="ECO:0007669"/>
    <property type="project" value="UniProtKB-SubCell"/>
</dbReference>
<evidence type="ECO:0000313" key="4">
    <source>
        <dbReference type="EMBL" id="OZV71033.1"/>
    </source>
</evidence>
<accession>A0A265V0D8</accession>
<evidence type="ECO:0000256" key="3">
    <source>
        <dbReference type="ARBA" id="ARBA00023237"/>
    </source>
</evidence>
<keyword evidence="2" id="KW-0472">Membrane</keyword>
<dbReference type="SUPFAM" id="SSF56935">
    <property type="entry name" value="Porins"/>
    <property type="match status" value="1"/>
</dbReference>
<gene>
    <name evidence="4" type="ORF">CA834_02655</name>
</gene>
<organism evidence="4 5">
    <name type="scientific">Winogradskyella aurantia</name>
    <dbReference type="NCBI Taxonomy" id="1915063"/>
    <lineage>
        <taxon>Bacteria</taxon>
        <taxon>Pseudomonadati</taxon>
        <taxon>Bacteroidota</taxon>
        <taxon>Flavobacteriia</taxon>
        <taxon>Flavobacteriales</taxon>
        <taxon>Flavobacteriaceae</taxon>
        <taxon>Winogradskyella</taxon>
    </lineage>
</organism>
<evidence type="ECO:0000313" key="5">
    <source>
        <dbReference type="Proteomes" id="UP000216840"/>
    </source>
</evidence>
<dbReference type="SUPFAM" id="SSF49464">
    <property type="entry name" value="Carboxypeptidase regulatory domain-like"/>
    <property type="match status" value="1"/>
</dbReference>
<name>A0A265V0D8_9FLAO</name>
<comment type="subcellular location">
    <subcellularLocation>
        <location evidence="1">Cell outer membrane</location>
    </subcellularLocation>
</comment>
<keyword evidence="3" id="KW-0998">Cell outer membrane</keyword>
<proteinExistence type="predicted"/>
<dbReference type="OrthoDB" id="9803050at2"/>
<dbReference type="PROSITE" id="PS51257">
    <property type="entry name" value="PROKAR_LIPOPROTEIN"/>
    <property type="match status" value="1"/>
</dbReference>
<dbReference type="AlphaFoldDB" id="A0A265V0D8"/>
<dbReference type="RefSeq" id="WP_094967106.1">
    <property type="nucleotide sequence ID" value="NZ_NGJN01000001.1"/>
</dbReference>
<dbReference type="EMBL" id="NGJN01000001">
    <property type="protein sequence ID" value="OZV71033.1"/>
    <property type="molecule type" value="Genomic_DNA"/>
</dbReference>
<comment type="caution">
    <text evidence="4">The sequence shown here is derived from an EMBL/GenBank/DDBJ whole genome shotgun (WGS) entry which is preliminary data.</text>
</comment>
<dbReference type="InterPro" id="IPR036942">
    <property type="entry name" value="Beta-barrel_TonB_sf"/>
</dbReference>
<dbReference type="InterPro" id="IPR008969">
    <property type="entry name" value="CarboxyPept-like_regulatory"/>
</dbReference>
<protein>
    <recommendedName>
        <fullName evidence="6">TonB-dependent receptor</fullName>
    </recommendedName>
</protein>